<dbReference type="GO" id="GO:0016020">
    <property type="term" value="C:membrane"/>
    <property type="evidence" value="ECO:0007669"/>
    <property type="project" value="UniProtKB-SubCell"/>
</dbReference>
<feature type="transmembrane region" description="Helical" evidence="3">
    <location>
        <begin position="71"/>
        <end position="91"/>
    </location>
</feature>
<keyword evidence="3" id="KW-1133">Transmembrane helix</keyword>
<dbReference type="AlphaFoldDB" id="A0A9P4JJI2"/>
<dbReference type="Pfam" id="PF07690">
    <property type="entry name" value="MFS_1"/>
    <property type="match status" value="1"/>
</dbReference>
<evidence type="ECO:0000256" key="2">
    <source>
        <dbReference type="ARBA" id="ARBA00006727"/>
    </source>
</evidence>
<dbReference type="PANTHER" id="PTHR11360">
    <property type="entry name" value="MONOCARBOXYLATE TRANSPORTER"/>
    <property type="match status" value="1"/>
</dbReference>
<keyword evidence="5" id="KW-1185">Reference proteome</keyword>
<comment type="subcellular location">
    <subcellularLocation>
        <location evidence="1">Membrane</location>
        <topology evidence="1">Multi-pass membrane protein</topology>
    </subcellularLocation>
</comment>
<keyword evidence="3" id="KW-0472">Membrane</keyword>
<dbReference type="InterPro" id="IPR036259">
    <property type="entry name" value="MFS_trans_sf"/>
</dbReference>
<reference evidence="4" key="1">
    <citation type="journal article" date="2020" name="Stud. Mycol.">
        <title>101 Dothideomycetes genomes: a test case for predicting lifestyles and emergence of pathogens.</title>
        <authorList>
            <person name="Haridas S."/>
            <person name="Albert R."/>
            <person name="Binder M."/>
            <person name="Bloem J."/>
            <person name="Labutti K."/>
            <person name="Salamov A."/>
            <person name="Andreopoulos B."/>
            <person name="Baker S."/>
            <person name="Barry K."/>
            <person name="Bills G."/>
            <person name="Bluhm B."/>
            <person name="Cannon C."/>
            <person name="Castanera R."/>
            <person name="Culley D."/>
            <person name="Daum C."/>
            <person name="Ezra D."/>
            <person name="Gonzalez J."/>
            <person name="Henrissat B."/>
            <person name="Kuo A."/>
            <person name="Liang C."/>
            <person name="Lipzen A."/>
            <person name="Lutzoni F."/>
            <person name="Magnuson J."/>
            <person name="Mondo S."/>
            <person name="Nolan M."/>
            <person name="Ohm R."/>
            <person name="Pangilinan J."/>
            <person name="Park H.-J."/>
            <person name="Ramirez L."/>
            <person name="Alfaro M."/>
            <person name="Sun H."/>
            <person name="Tritt A."/>
            <person name="Yoshinaga Y."/>
            <person name="Zwiers L.-H."/>
            <person name="Turgeon B."/>
            <person name="Goodwin S."/>
            <person name="Spatafora J."/>
            <person name="Crous P."/>
            <person name="Grigoriev I."/>
        </authorList>
    </citation>
    <scope>NUCLEOTIDE SEQUENCE</scope>
    <source>
        <strain evidence="4">ATCC 74209</strain>
    </source>
</reference>
<dbReference type="GO" id="GO:0022857">
    <property type="term" value="F:transmembrane transporter activity"/>
    <property type="evidence" value="ECO:0007669"/>
    <property type="project" value="InterPro"/>
</dbReference>
<feature type="non-terminal residue" evidence="4">
    <location>
        <position position="1"/>
    </location>
</feature>
<dbReference type="InterPro" id="IPR050327">
    <property type="entry name" value="Proton-linked_MCT"/>
</dbReference>
<feature type="transmembrane region" description="Helical" evidence="3">
    <location>
        <begin position="5"/>
        <end position="28"/>
    </location>
</feature>
<feature type="transmembrane region" description="Helical" evidence="3">
    <location>
        <begin position="341"/>
        <end position="359"/>
    </location>
</feature>
<comment type="similarity">
    <text evidence="2">Belongs to the major facilitator superfamily. Monocarboxylate porter (TC 2.A.1.13) family.</text>
</comment>
<feature type="transmembrane region" description="Helical" evidence="3">
    <location>
        <begin position="277"/>
        <end position="296"/>
    </location>
</feature>
<proteinExistence type="inferred from homology"/>
<dbReference type="PANTHER" id="PTHR11360:SF130">
    <property type="entry name" value="MAJOR FACILITATOR SUPERFAMILY (MFS) PROFILE DOMAIN-CONTAINING PROTEIN-RELATED"/>
    <property type="match status" value="1"/>
</dbReference>
<evidence type="ECO:0000256" key="1">
    <source>
        <dbReference type="ARBA" id="ARBA00004141"/>
    </source>
</evidence>
<evidence type="ECO:0000256" key="3">
    <source>
        <dbReference type="SAM" id="Phobius"/>
    </source>
</evidence>
<organism evidence="4 5">
    <name type="scientific">Delitschia confertaspora ATCC 74209</name>
    <dbReference type="NCBI Taxonomy" id="1513339"/>
    <lineage>
        <taxon>Eukaryota</taxon>
        <taxon>Fungi</taxon>
        <taxon>Dikarya</taxon>
        <taxon>Ascomycota</taxon>
        <taxon>Pezizomycotina</taxon>
        <taxon>Dothideomycetes</taxon>
        <taxon>Pleosporomycetidae</taxon>
        <taxon>Pleosporales</taxon>
        <taxon>Delitschiaceae</taxon>
        <taxon>Delitschia</taxon>
    </lineage>
</organism>
<dbReference type="OrthoDB" id="6499973at2759"/>
<keyword evidence="3" id="KW-0812">Transmembrane</keyword>
<sequence length="360" mass="38798">GLTAWLQVVVSFFACMNTFGFATAYGLFETFYTDALQKSPFQIAWIGVLPIFFTAFIGIYSSGLADRGCCFSSLLIGCVLQMLGLVLASSVDLQGKLPYLSILAYQGIISGVGNGLVFSPTMWLVSTHFKSRQDLALGIAALGIPVGGIIYTVIGQQLIPIVGIQITLRFMCSVFAVGNIVIITAARPVSRLANPVGNPLFEFSPFKRIDFTFFNLGTYLTHVGLWAVVLYLPAYAFQVLKLDVNGSFNAIIIMNICGILGRVLGPCLSYYALGPQFLHALCTLFSSVVIFCWIAVHNVKGFYIFAGSFGFFSSAVQILFRAACTSLCDDQTRIGASISTSYFMMSTAFLIGGPLGGAVL</sequence>
<dbReference type="InterPro" id="IPR011701">
    <property type="entry name" value="MFS"/>
</dbReference>
<protein>
    <submittedName>
        <fullName evidence="4">MFS general substrate transporter</fullName>
    </submittedName>
</protein>
<feature type="transmembrane region" description="Helical" evidence="3">
    <location>
        <begin position="103"/>
        <end position="123"/>
    </location>
</feature>
<evidence type="ECO:0000313" key="5">
    <source>
        <dbReference type="Proteomes" id="UP000799536"/>
    </source>
</evidence>
<evidence type="ECO:0000313" key="4">
    <source>
        <dbReference type="EMBL" id="KAF2200581.1"/>
    </source>
</evidence>
<feature type="transmembrane region" description="Helical" evidence="3">
    <location>
        <begin position="166"/>
        <end position="186"/>
    </location>
</feature>
<dbReference type="SUPFAM" id="SSF103473">
    <property type="entry name" value="MFS general substrate transporter"/>
    <property type="match status" value="1"/>
</dbReference>
<feature type="transmembrane region" description="Helical" evidence="3">
    <location>
        <begin position="302"/>
        <end position="320"/>
    </location>
</feature>
<comment type="caution">
    <text evidence="4">The sequence shown here is derived from an EMBL/GenBank/DDBJ whole genome shotgun (WGS) entry which is preliminary data.</text>
</comment>
<dbReference type="Proteomes" id="UP000799536">
    <property type="component" value="Unassembled WGS sequence"/>
</dbReference>
<feature type="transmembrane region" description="Helical" evidence="3">
    <location>
        <begin position="135"/>
        <end position="154"/>
    </location>
</feature>
<name>A0A9P4JJI2_9PLEO</name>
<gene>
    <name evidence="4" type="ORF">GQ43DRAFT_339418</name>
</gene>
<accession>A0A9P4JJI2</accession>
<feature type="transmembrane region" description="Helical" evidence="3">
    <location>
        <begin position="40"/>
        <end position="59"/>
    </location>
</feature>
<feature type="transmembrane region" description="Helical" evidence="3">
    <location>
        <begin position="246"/>
        <end position="265"/>
    </location>
</feature>
<feature type="non-terminal residue" evidence="4">
    <location>
        <position position="360"/>
    </location>
</feature>
<feature type="transmembrane region" description="Helical" evidence="3">
    <location>
        <begin position="213"/>
        <end position="234"/>
    </location>
</feature>
<dbReference type="Gene3D" id="1.20.1250.20">
    <property type="entry name" value="MFS general substrate transporter like domains"/>
    <property type="match status" value="1"/>
</dbReference>
<dbReference type="EMBL" id="ML994015">
    <property type="protein sequence ID" value="KAF2200581.1"/>
    <property type="molecule type" value="Genomic_DNA"/>
</dbReference>